<evidence type="ECO:0000256" key="1">
    <source>
        <dbReference type="SAM" id="Phobius"/>
    </source>
</evidence>
<protein>
    <recommendedName>
        <fullName evidence="4">VanZ family protein</fullName>
    </recommendedName>
</protein>
<evidence type="ECO:0008006" key="4">
    <source>
        <dbReference type="Google" id="ProtNLM"/>
    </source>
</evidence>
<sequence length="125" mass="14698">MNFLRKWYFPILCASALMVYGAQRFDLYLPGLINNHFNDFICMPIVLKICQYAIRTVKSNERLQVPLFLQVLLTICYGVYFEFILPLSNDRYTSDPLDIVAYFSGLVCYQWIEKSGIFKLRIAME</sequence>
<dbReference type="AlphaFoldDB" id="A0A5B7SUC4"/>
<dbReference type="RefSeq" id="WP_138853077.1">
    <property type="nucleotide sequence ID" value="NZ_CP040710.1"/>
</dbReference>
<name>A0A5B7SUC4_9FLAO</name>
<keyword evidence="1" id="KW-0812">Transmembrane</keyword>
<reference evidence="2 3" key="1">
    <citation type="submission" date="2019-05" db="EMBL/GenBank/DDBJ databases">
        <title>Genome sequencing of F202Z8.</title>
        <authorList>
            <person name="Kwon Y.M."/>
        </authorList>
    </citation>
    <scope>NUCLEOTIDE SEQUENCE [LARGE SCALE GENOMIC DNA]</scope>
    <source>
        <strain evidence="2 3">F202Z8</strain>
    </source>
</reference>
<dbReference type="KEGG" id="asag:FGM00_11670"/>
<keyword evidence="1" id="KW-1133">Transmembrane helix</keyword>
<gene>
    <name evidence="2" type="ORF">FGM00_11670</name>
</gene>
<dbReference type="EMBL" id="CP040710">
    <property type="protein sequence ID" value="QCX00733.1"/>
    <property type="molecule type" value="Genomic_DNA"/>
</dbReference>
<dbReference type="OrthoDB" id="1447802at2"/>
<accession>A0A5B7SUC4</accession>
<keyword evidence="3" id="KW-1185">Reference proteome</keyword>
<evidence type="ECO:0000313" key="2">
    <source>
        <dbReference type="EMBL" id="QCX00733.1"/>
    </source>
</evidence>
<evidence type="ECO:0000313" key="3">
    <source>
        <dbReference type="Proteomes" id="UP000310017"/>
    </source>
</evidence>
<keyword evidence="1" id="KW-0472">Membrane</keyword>
<dbReference type="Proteomes" id="UP000310017">
    <property type="component" value="Chromosome"/>
</dbReference>
<organism evidence="2 3">
    <name type="scientific">Aggregatimonas sangjinii</name>
    <dbReference type="NCBI Taxonomy" id="2583587"/>
    <lineage>
        <taxon>Bacteria</taxon>
        <taxon>Pseudomonadati</taxon>
        <taxon>Bacteroidota</taxon>
        <taxon>Flavobacteriia</taxon>
        <taxon>Flavobacteriales</taxon>
        <taxon>Flavobacteriaceae</taxon>
        <taxon>Aggregatimonas</taxon>
    </lineage>
</organism>
<proteinExistence type="predicted"/>
<feature type="transmembrane region" description="Helical" evidence="1">
    <location>
        <begin position="66"/>
        <end position="84"/>
    </location>
</feature>